<gene>
    <name evidence="2" type="ORF">FNV43_RR02041</name>
</gene>
<name>A0A8K0MTF5_9ROSA</name>
<dbReference type="AlphaFoldDB" id="A0A8K0MTF5"/>
<dbReference type="Pfam" id="PF14617">
    <property type="entry name" value="CMS1"/>
    <property type="match status" value="1"/>
</dbReference>
<dbReference type="GO" id="GO:0005634">
    <property type="term" value="C:nucleus"/>
    <property type="evidence" value="ECO:0007669"/>
    <property type="project" value="TreeGrafter"/>
</dbReference>
<sequence length="297" mass="33332">MGSKKPGNPSKPSFKNANHKGKLLGPKTTQVNKNTKSKTKRMKKQRLSNKTNNNDDPIQNNDSPLHHDPQNDDNNHRLQLLAASSHLRFFFDQFQSANCLQLSSLELESIKDTSILEVPQSTDQDLETLGKHIKAAFGPSWKEVLCEKQLLEGKIDPGSPSILIISSSALRSIELLRSMRSFTKECHAAKLFSKHMKVEEQVLLLKGRVNIASGTPSRIKKLIDIEALGLSRLAIIVLDIQPDVKGYSLFTLPQVRDEFWDLYKNYFHQRLLQGALRLCLYGPLPNGTGSKGKKKKA</sequence>
<reference evidence="2" key="1">
    <citation type="submission" date="2020-03" db="EMBL/GenBank/DDBJ databases">
        <title>A high-quality chromosome-level genome assembly of a woody plant with both climbing and erect habits, Rhamnella rubrinervis.</title>
        <authorList>
            <person name="Lu Z."/>
            <person name="Yang Y."/>
            <person name="Zhu X."/>
            <person name="Sun Y."/>
        </authorList>
    </citation>
    <scope>NUCLEOTIDE SEQUENCE</scope>
    <source>
        <strain evidence="2">BYM</strain>
        <tissue evidence="2">Leaf</tissue>
    </source>
</reference>
<dbReference type="Proteomes" id="UP000796880">
    <property type="component" value="Unassembled WGS sequence"/>
</dbReference>
<proteinExistence type="predicted"/>
<accession>A0A8K0MTF5</accession>
<evidence type="ECO:0000256" key="1">
    <source>
        <dbReference type="SAM" id="MobiDB-lite"/>
    </source>
</evidence>
<keyword evidence="3" id="KW-1185">Reference proteome</keyword>
<comment type="caution">
    <text evidence="2">The sequence shown here is derived from an EMBL/GenBank/DDBJ whole genome shotgun (WGS) entry which is preliminary data.</text>
</comment>
<dbReference type="PANTHER" id="PTHR24030:SF0">
    <property type="entry name" value="PROTEIN CMSS1"/>
    <property type="match status" value="1"/>
</dbReference>
<protein>
    <recommendedName>
        <fullName evidence="4">Protein CMSS1</fullName>
    </recommendedName>
</protein>
<evidence type="ECO:0008006" key="4">
    <source>
        <dbReference type="Google" id="ProtNLM"/>
    </source>
</evidence>
<dbReference type="InterPro" id="IPR032704">
    <property type="entry name" value="Cms1"/>
</dbReference>
<feature type="region of interest" description="Disordered" evidence="1">
    <location>
        <begin position="1"/>
        <end position="74"/>
    </location>
</feature>
<dbReference type="EMBL" id="VOIH02000001">
    <property type="protein sequence ID" value="KAF3457384.1"/>
    <property type="molecule type" value="Genomic_DNA"/>
</dbReference>
<dbReference type="PANTHER" id="PTHR24030">
    <property type="entry name" value="PROTEIN CMSS1"/>
    <property type="match status" value="1"/>
</dbReference>
<evidence type="ECO:0000313" key="2">
    <source>
        <dbReference type="EMBL" id="KAF3457384.1"/>
    </source>
</evidence>
<organism evidence="2 3">
    <name type="scientific">Rhamnella rubrinervis</name>
    <dbReference type="NCBI Taxonomy" id="2594499"/>
    <lineage>
        <taxon>Eukaryota</taxon>
        <taxon>Viridiplantae</taxon>
        <taxon>Streptophyta</taxon>
        <taxon>Embryophyta</taxon>
        <taxon>Tracheophyta</taxon>
        <taxon>Spermatophyta</taxon>
        <taxon>Magnoliopsida</taxon>
        <taxon>eudicotyledons</taxon>
        <taxon>Gunneridae</taxon>
        <taxon>Pentapetalae</taxon>
        <taxon>rosids</taxon>
        <taxon>fabids</taxon>
        <taxon>Rosales</taxon>
        <taxon>Rhamnaceae</taxon>
        <taxon>rhamnoid group</taxon>
        <taxon>Rhamneae</taxon>
        <taxon>Rhamnella</taxon>
    </lineage>
</organism>
<feature type="compositionally biased region" description="Polar residues" evidence="1">
    <location>
        <begin position="48"/>
        <end position="63"/>
    </location>
</feature>
<dbReference type="OrthoDB" id="1929311at2759"/>
<dbReference type="GO" id="GO:0030686">
    <property type="term" value="C:90S preribosome"/>
    <property type="evidence" value="ECO:0007669"/>
    <property type="project" value="TreeGrafter"/>
</dbReference>
<feature type="compositionally biased region" description="Basic residues" evidence="1">
    <location>
        <begin position="35"/>
        <end position="47"/>
    </location>
</feature>
<feature type="compositionally biased region" description="Basic and acidic residues" evidence="1">
    <location>
        <begin position="64"/>
        <end position="74"/>
    </location>
</feature>
<evidence type="ECO:0000313" key="3">
    <source>
        <dbReference type="Proteomes" id="UP000796880"/>
    </source>
</evidence>